<feature type="domain" description="YdhG-like" evidence="1">
    <location>
        <begin position="17"/>
        <end position="106"/>
    </location>
</feature>
<dbReference type="RefSeq" id="WP_146458743.1">
    <property type="nucleotide sequence ID" value="NZ_SJPW01000004.1"/>
</dbReference>
<evidence type="ECO:0000259" key="1">
    <source>
        <dbReference type="Pfam" id="PF08818"/>
    </source>
</evidence>
<proteinExistence type="predicted"/>
<gene>
    <name evidence="2" type="ORF">Poly51_32630</name>
</gene>
<dbReference type="EMBL" id="SJPW01000004">
    <property type="protein sequence ID" value="TWU54544.1"/>
    <property type="molecule type" value="Genomic_DNA"/>
</dbReference>
<dbReference type="SUPFAM" id="SSF159888">
    <property type="entry name" value="YdhG-like"/>
    <property type="match status" value="1"/>
</dbReference>
<name>A0A5C6F1S2_9BACT</name>
<reference evidence="2 3" key="1">
    <citation type="submission" date="2019-02" db="EMBL/GenBank/DDBJ databases">
        <title>Deep-cultivation of Planctomycetes and their phenomic and genomic characterization uncovers novel biology.</title>
        <authorList>
            <person name="Wiegand S."/>
            <person name="Jogler M."/>
            <person name="Boedeker C."/>
            <person name="Pinto D."/>
            <person name="Vollmers J."/>
            <person name="Rivas-Marin E."/>
            <person name="Kohn T."/>
            <person name="Peeters S.H."/>
            <person name="Heuer A."/>
            <person name="Rast P."/>
            <person name="Oberbeckmann S."/>
            <person name="Bunk B."/>
            <person name="Jeske O."/>
            <person name="Meyerdierks A."/>
            <person name="Storesund J.E."/>
            <person name="Kallscheuer N."/>
            <person name="Luecker S."/>
            <person name="Lage O.M."/>
            <person name="Pohl T."/>
            <person name="Merkel B.J."/>
            <person name="Hornburger P."/>
            <person name="Mueller R.-W."/>
            <person name="Bruemmer F."/>
            <person name="Labrenz M."/>
            <person name="Spormann A.M."/>
            <person name="Op Den Camp H."/>
            <person name="Overmann J."/>
            <person name="Amann R."/>
            <person name="Jetten M.S.M."/>
            <person name="Mascher T."/>
            <person name="Medema M.H."/>
            <person name="Devos D.P."/>
            <person name="Kaster A.-K."/>
            <person name="Ovreas L."/>
            <person name="Rohde M."/>
            <person name="Galperin M.Y."/>
            <person name="Jogler C."/>
        </authorList>
    </citation>
    <scope>NUCLEOTIDE SEQUENCE [LARGE SCALE GENOMIC DNA]</scope>
    <source>
        <strain evidence="2 3">Poly51</strain>
    </source>
</reference>
<sequence>MVEVNAGKWFDSVATDQQPIADRLRQLVFATVPCAVEEIKWSRPCYKVGGKLFCYLQTAKSHVTLGFQNGTSLDDPYGLLEGTGKDMRHTKIRSSAEINEVALLEQAAR</sequence>
<dbReference type="AlphaFoldDB" id="A0A5C6F1S2"/>
<comment type="caution">
    <text evidence="2">The sequence shown here is derived from an EMBL/GenBank/DDBJ whole genome shotgun (WGS) entry which is preliminary data.</text>
</comment>
<dbReference type="OrthoDB" id="9811812at2"/>
<dbReference type="Proteomes" id="UP000318288">
    <property type="component" value="Unassembled WGS sequence"/>
</dbReference>
<evidence type="ECO:0000313" key="2">
    <source>
        <dbReference type="EMBL" id="TWU54544.1"/>
    </source>
</evidence>
<dbReference type="Gene3D" id="3.90.1150.200">
    <property type="match status" value="1"/>
</dbReference>
<protein>
    <recommendedName>
        <fullName evidence="1">YdhG-like domain-containing protein</fullName>
    </recommendedName>
</protein>
<dbReference type="Pfam" id="PF08818">
    <property type="entry name" value="DUF1801"/>
    <property type="match status" value="1"/>
</dbReference>
<keyword evidence="3" id="KW-1185">Reference proteome</keyword>
<accession>A0A5C6F1S2</accession>
<evidence type="ECO:0000313" key="3">
    <source>
        <dbReference type="Proteomes" id="UP000318288"/>
    </source>
</evidence>
<dbReference type="InterPro" id="IPR014922">
    <property type="entry name" value="YdhG-like"/>
</dbReference>
<organism evidence="2 3">
    <name type="scientific">Rubripirellula tenax</name>
    <dbReference type="NCBI Taxonomy" id="2528015"/>
    <lineage>
        <taxon>Bacteria</taxon>
        <taxon>Pseudomonadati</taxon>
        <taxon>Planctomycetota</taxon>
        <taxon>Planctomycetia</taxon>
        <taxon>Pirellulales</taxon>
        <taxon>Pirellulaceae</taxon>
        <taxon>Rubripirellula</taxon>
    </lineage>
</organism>